<dbReference type="KEGG" id="pbf:CFX0092_A1738"/>
<dbReference type="Pfam" id="PF05066">
    <property type="entry name" value="HARE-HTH"/>
    <property type="match status" value="1"/>
</dbReference>
<dbReference type="InterPro" id="IPR011335">
    <property type="entry name" value="Restrct_endonuc-II-like"/>
</dbReference>
<name>A0A160T1A5_9CHLR</name>
<dbReference type="InterPro" id="IPR038087">
    <property type="entry name" value="RNAP_delta_N_dom_sf"/>
</dbReference>
<dbReference type="EMBL" id="LN890655">
    <property type="protein sequence ID" value="CUS03616.2"/>
    <property type="molecule type" value="Genomic_DNA"/>
</dbReference>
<reference evidence="3" key="1">
    <citation type="submission" date="2016-01" db="EMBL/GenBank/DDBJ databases">
        <authorList>
            <person name="Mcilroy J.S."/>
            <person name="Karst M S."/>
            <person name="Albertsen M."/>
        </authorList>
    </citation>
    <scope>NUCLEOTIDE SEQUENCE</scope>
    <source>
        <strain evidence="3">Cfx-K</strain>
    </source>
</reference>
<dbReference type="PANTHER" id="PTHR30015">
    <property type="entry name" value="MRR RESTRICTION SYSTEM PROTEIN"/>
    <property type="match status" value="1"/>
</dbReference>
<evidence type="ECO:0000313" key="3">
    <source>
        <dbReference type="EMBL" id="CUS03616.2"/>
    </source>
</evidence>
<dbReference type="InterPro" id="IPR052906">
    <property type="entry name" value="Type_IV_Methyl-Rstrct_Enzyme"/>
</dbReference>
<accession>A0A160T1A5</accession>
<dbReference type="Proteomes" id="UP000215027">
    <property type="component" value="Chromosome I"/>
</dbReference>
<dbReference type="Pfam" id="PF04471">
    <property type="entry name" value="Mrr_cat"/>
    <property type="match status" value="1"/>
</dbReference>
<dbReference type="InterPro" id="IPR007759">
    <property type="entry name" value="Asxl_HARE-HTH"/>
</dbReference>
<gene>
    <name evidence="3" type="ORF">CFX0092_A1738</name>
</gene>
<dbReference type="PROSITE" id="PS51913">
    <property type="entry name" value="HTH_HARE"/>
    <property type="match status" value="1"/>
</dbReference>
<organism evidence="3 4">
    <name type="scientific">Candidatus Promineifilum breve</name>
    <dbReference type="NCBI Taxonomy" id="1806508"/>
    <lineage>
        <taxon>Bacteria</taxon>
        <taxon>Bacillati</taxon>
        <taxon>Chloroflexota</taxon>
        <taxon>Ardenticatenia</taxon>
        <taxon>Candidatus Promineifilales</taxon>
        <taxon>Candidatus Promineifilaceae</taxon>
        <taxon>Candidatus Promineifilum</taxon>
    </lineage>
</organism>
<keyword evidence="1" id="KW-0804">Transcription</keyword>
<dbReference type="PANTHER" id="PTHR30015:SF7">
    <property type="entry name" value="TYPE IV METHYL-DIRECTED RESTRICTION ENZYME ECOKMRR"/>
    <property type="match status" value="1"/>
</dbReference>
<keyword evidence="4" id="KW-1185">Reference proteome</keyword>
<dbReference type="GO" id="GO:0006355">
    <property type="term" value="P:regulation of DNA-templated transcription"/>
    <property type="evidence" value="ECO:0007669"/>
    <property type="project" value="InterPro"/>
</dbReference>
<sequence>MGRESPLADLLLITKIKVTCLWNSLIMNFLDAAFEILTEAQTPLHYSEIAKKALMRGILDTSGQTPEATMGSRLYVDTNRPDSRFRRSGRGFFELVKSGLTDEIGHRVEDINRQTRLQLRQTLSDMPADRFEALIGELLRAIGFDESTVHVTRYSGDRGIDVRGELNAGGVTRIRAAVQAKKWKHNVQATTVREVRGSLTAQEQGIIITTSNFSTGARQEANAIGKSPISLVNGDQLLELLVEHEIGVTKLQHTVISLDEEWWGEVTGTPIQQPPVSLIPEKTQPVQTYAIGFPLNVRAGNDPEKSAILHDLNGVITYDGQRYKSVSAAGQVASGWKSCNGWSFWHFQDPATGQWHVIQQLRG</sequence>
<evidence type="ECO:0000256" key="1">
    <source>
        <dbReference type="ARBA" id="ARBA00023163"/>
    </source>
</evidence>
<evidence type="ECO:0000313" key="4">
    <source>
        <dbReference type="Proteomes" id="UP000215027"/>
    </source>
</evidence>
<feature type="domain" description="HTH HARE-type" evidence="2">
    <location>
        <begin position="27"/>
        <end position="98"/>
    </location>
</feature>
<dbReference type="OrthoDB" id="34413at2"/>
<evidence type="ECO:0000259" key="2">
    <source>
        <dbReference type="PROSITE" id="PS51913"/>
    </source>
</evidence>
<dbReference type="Gene3D" id="3.40.1350.10">
    <property type="match status" value="1"/>
</dbReference>
<protein>
    <recommendedName>
        <fullName evidence="2">HTH HARE-type domain-containing protein</fullName>
    </recommendedName>
</protein>
<dbReference type="AlphaFoldDB" id="A0A160T1A5"/>
<dbReference type="GO" id="GO:0009307">
    <property type="term" value="P:DNA restriction-modification system"/>
    <property type="evidence" value="ECO:0007669"/>
    <property type="project" value="InterPro"/>
</dbReference>
<dbReference type="InterPro" id="IPR007560">
    <property type="entry name" value="Restrct_endonuc_IV_Mrr"/>
</dbReference>
<dbReference type="GO" id="GO:0015666">
    <property type="term" value="F:restriction endodeoxyribonuclease activity"/>
    <property type="evidence" value="ECO:0007669"/>
    <property type="project" value="TreeGrafter"/>
</dbReference>
<dbReference type="Gene3D" id="1.10.10.1250">
    <property type="entry name" value="RNA polymerase, subunit delta, N-terminal domain"/>
    <property type="match status" value="1"/>
</dbReference>
<dbReference type="GO" id="GO:0003677">
    <property type="term" value="F:DNA binding"/>
    <property type="evidence" value="ECO:0007669"/>
    <property type="project" value="InterPro"/>
</dbReference>
<proteinExistence type="predicted"/>
<dbReference type="SUPFAM" id="SSF52980">
    <property type="entry name" value="Restriction endonuclease-like"/>
    <property type="match status" value="1"/>
</dbReference>
<dbReference type="InterPro" id="IPR011856">
    <property type="entry name" value="tRNA_endonuc-like_dom_sf"/>
</dbReference>